<keyword evidence="1" id="KW-0472">Membrane</keyword>
<dbReference type="AlphaFoldDB" id="A2E449"/>
<sequence length="295" mass="33698">MGEASDPVTVLLDNEQYVAIMFGLFSAFLFLFIISLRNKEFETYLFLVAPIIGVTISMLSIKYIKTAIYYISVFLDFPMSFIEICLYVQFINFVARLIRKNNAERGSKYMAIEFIITFPVLILSFFLIIAVFNSEKFNFGHGLTLGAIAFCFIYSIVTDNGTLIDVSLLLFKVALILVQVLANVDPMAIKITRITLVLISVISYNFKFDEQEYQPKVIEACIKVVDESCIPNLCISFTLATISYVFLSPNAFIKLHPRVSNLQIFTYPIVFIFYLINEVLYYHTFKTPSSLKSLQ</sequence>
<dbReference type="VEuPathDB" id="TrichDB:TVAG_154430"/>
<evidence type="ECO:0000313" key="3">
    <source>
        <dbReference type="Proteomes" id="UP000001542"/>
    </source>
</evidence>
<gene>
    <name evidence="2" type="ORF">TVAG_154430</name>
</gene>
<evidence type="ECO:0000313" key="2">
    <source>
        <dbReference type="EMBL" id="EAY12592.1"/>
    </source>
</evidence>
<name>A2E449_TRIV3</name>
<keyword evidence="3" id="KW-1185">Reference proteome</keyword>
<keyword evidence="1" id="KW-0812">Transmembrane</keyword>
<dbReference type="Proteomes" id="UP000001542">
    <property type="component" value="Unassembled WGS sequence"/>
</dbReference>
<dbReference type="EMBL" id="DS113299">
    <property type="protein sequence ID" value="EAY12592.1"/>
    <property type="molecule type" value="Genomic_DNA"/>
</dbReference>
<dbReference type="InParanoid" id="A2E449"/>
<feature type="transmembrane region" description="Helical" evidence="1">
    <location>
        <begin position="264"/>
        <end position="282"/>
    </location>
</feature>
<feature type="transmembrane region" description="Helical" evidence="1">
    <location>
        <begin position="43"/>
        <end position="61"/>
    </location>
</feature>
<feature type="transmembrane region" description="Helical" evidence="1">
    <location>
        <begin position="138"/>
        <end position="156"/>
    </location>
</feature>
<feature type="transmembrane region" description="Helical" evidence="1">
    <location>
        <begin position="109"/>
        <end position="132"/>
    </location>
</feature>
<reference evidence="2" key="1">
    <citation type="submission" date="2006-10" db="EMBL/GenBank/DDBJ databases">
        <authorList>
            <person name="Amadeo P."/>
            <person name="Zhao Q."/>
            <person name="Wortman J."/>
            <person name="Fraser-Liggett C."/>
            <person name="Carlton J."/>
        </authorList>
    </citation>
    <scope>NUCLEOTIDE SEQUENCE</scope>
    <source>
        <strain evidence="2">G3</strain>
    </source>
</reference>
<dbReference type="RefSeq" id="XP_001324815.1">
    <property type="nucleotide sequence ID" value="XM_001324780.1"/>
</dbReference>
<evidence type="ECO:0000256" key="1">
    <source>
        <dbReference type="SAM" id="Phobius"/>
    </source>
</evidence>
<reference evidence="2" key="2">
    <citation type="journal article" date="2007" name="Science">
        <title>Draft genome sequence of the sexually transmitted pathogen Trichomonas vaginalis.</title>
        <authorList>
            <person name="Carlton J.M."/>
            <person name="Hirt R.P."/>
            <person name="Silva J.C."/>
            <person name="Delcher A.L."/>
            <person name="Schatz M."/>
            <person name="Zhao Q."/>
            <person name="Wortman J.R."/>
            <person name="Bidwell S.L."/>
            <person name="Alsmark U.C.M."/>
            <person name="Besteiro S."/>
            <person name="Sicheritz-Ponten T."/>
            <person name="Noel C.J."/>
            <person name="Dacks J.B."/>
            <person name="Foster P.G."/>
            <person name="Simillion C."/>
            <person name="Van de Peer Y."/>
            <person name="Miranda-Saavedra D."/>
            <person name="Barton G.J."/>
            <person name="Westrop G.D."/>
            <person name="Mueller S."/>
            <person name="Dessi D."/>
            <person name="Fiori P.L."/>
            <person name="Ren Q."/>
            <person name="Paulsen I."/>
            <person name="Zhang H."/>
            <person name="Bastida-Corcuera F.D."/>
            <person name="Simoes-Barbosa A."/>
            <person name="Brown M.T."/>
            <person name="Hayes R.D."/>
            <person name="Mukherjee M."/>
            <person name="Okumura C.Y."/>
            <person name="Schneider R."/>
            <person name="Smith A.J."/>
            <person name="Vanacova S."/>
            <person name="Villalvazo M."/>
            <person name="Haas B.J."/>
            <person name="Pertea M."/>
            <person name="Feldblyum T.V."/>
            <person name="Utterback T.R."/>
            <person name="Shu C.L."/>
            <person name="Osoegawa K."/>
            <person name="de Jong P.J."/>
            <person name="Hrdy I."/>
            <person name="Horvathova L."/>
            <person name="Zubacova Z."/>
            <person name="Dolezal P."/>
            <person name="Malik S.B."/>
            <person name="Logsdon J.M. Jr."/>
            <person name="Henze K."/>
            <person name="Gupta A."/>
            <person name="Wang C.C."/>
            <person name="Dunne R.L."/>
            <person name="Upcroft J.A."/>
            <person name="Upcroft P."/>
            <person name="White O."/>
            <person name="Salzberg S.L."/>
            <person name="Tang P."/>
            <person name="Chiu C.-H."/>
            <person name="Lee Y.-S."/>
            <person name="Embley T.M."/>
            <person name="Coombs G.H."/>
            <person name="Mottram J.C."/>
            <person name="Tachezy J."/>
            <person name="Fraser-Liggett C.M."/>
            <person name="Johnson P.J."/>
        </authorList>
    </citation>
    <scope>NUCLEOTIDE SEQUENCE [LARGE SCALE GENOMIC DNA]</scope>
    <source>
        <strain evidence="2">G3</strain>
    </source>
</reference>
<proteinExistence type="predicted"/>
<protein>
    <submittedName>
        <fullName evidence="2">Uncharacterized protein</fullName>
    </submittedName>
</protein>
<feature type="transmembrane region" description="Helical" evidence="1">
    <location>
        <begin position="17"/>
        <end position="36"/>
    </location>
</feature>
<keyword evidence="1" id="KW-1133">Transmembrane helix</keyword>
<feature type="transmembrane region" description="Helical" evidence="1">
    <location>
        <begin position="67"/>
        <end position="88"/>
    </location>
</feature>
<accession>A2E449</accession>
<dbReference type="VEuPathDB" id="TrichDB:TVAGG3_0703210"/>
<organism evidence="2 3">
    <name type="scientific">Trichomonas vaginalis (strain ATCC PRA-98 / G3)</name>
    <dbReference type="NCBI Taxonomy" id="412133"/>
    <lineage>
        <taxon>Eukaryota</taxon>
        <taxon>Metamonada</taxon>
        <taxon>Parabasalia</taxon>
        <taxon>Trichomonadida</taxon>
        <taxon>Trichomonadidae</taxon>
        <taxon>Trichomonas</taxon>
    </lineage>
</organism>
<feature type="transmembrane region" description="Helical" evidence="1">
    <location>
        <begin position="163"/>
        <end position="182"/>
    </location>
</feature>
<feature type="transmembrane region" description="Helical" evidence="1">
    <location>
        <begin position="233"/>
        <end position="252"/>
    </location>
</feature>
<dbReference type="KEGG" id="tva:4770559"/>